<accession>A0A430AFU5</accession>
<dbReference type="GO" id="GO:0097367">
    <property type="term" value="F:carbohydrate derivative binding"/>
    <property type="evidence" value="ECO:0007669"/>
    <property type="project" value="InterPro"/>
</dbReference>
<comment type="caution">
    <text evidence="6">The sequence shown here is derived from an EMBL/GenBank/DDBJ whole genome shotgun (WGS) entry which is preliminary data.</text>
</comment>
<evidence type="ECO:0000256" key="2">
    <source>
        <dbReference type="ARBA" id="ARBA00023125"/>
    </source>
</evidence>
<dbReference type="InterPro" id="IPR046348">
    <property type="entry name" value="SIS_dom_sf"/>
</dbReference>
<gene>
    <name evidence="6" type="ORF">CBF30_10195</name>
</gene>
<organism evidence="6 7">
    <name type="scientific">Vagococcus entomophilus</name>
    <dbReference type="NCBI Taxonomy" id="1160095"/>
    <lineage>
        <taxon>Bacteria</taxon>
        <taxon>Bacillati</taxon>
        <taxon>Bacillota</taxon>
        <taxon>Bacilli</taxon>
        <taxon>Lactobacillales</taxon>
        <taxon>Enterococcaceae</taxon>
        <taxon>Vagococcus</taxon>
    </lineage>
</organism>
<keyword evidence="2" id="KW-0238">DNA-binding</keyword>
<dbReference type="InterPro" id="IPR035472">
    <property type="entry name" value="RpiR-like_SIS"/>
</dbReference>
<dbReference type="PROSITE" id="PS51071">
    <property type="entry name" value="HTH_RPIR"/>
    <property type="match status" value="1"/>
</dbReference>
<dbReference type="OrthoDB" id="1648815at2"/>
<dbReference type="Pfam" id="PF01418">
    <property type="entry name" value="HTH_6"/>
    <property type="match status" value="1"/>
</dbReference>
<evidence type="ECO:0000256" key="3">
    <source>
        <dbReference type="ARBA" id="ARBA00023163"/>
    </source>
</evidence>
<evidence type="ECO:0000259" key="4">
    <source>
        <dbReference type="PROSITE" id="PS51071"/>
    </source>
</evidence>
<dbReference type="AlphaFoldDB" id="A0A430AFU5"/>
<dbReference type="SUPFAM" id="SSF46689">
    <property type="entry name" value="Homeodomain-like"/>
    <property type="match status" value="1"/>
</dbReference>
<evidence type="ECO:0000256" key="1">
    <source>
        <dbReference type="ARBA" id="ARBA00023015"/>
    </source>
</evidence>
<proteinExistence type="predicted"/>
<dbReference type="PANTHER" id="PTHR30514">
    <property type="entry name" value="GLUCOKINASE"/>
    <property type="match status" value="1"/>
</dbReference>
<protein>
    <recommendedName>
        <fullName evidence="8">RpiR family transcriptional regulator</fullName>
    </recommendedName>
</protein>
<dbReference type="GO" id="GO:0003700">
    <property type="term" value="F:DNA-binding transcription factor activity"/>
    <property type="evidence" value="ECO:0007669"/>
    <property type="project" value="InterPro"/>
</dbReference>
<reference evidence="6 7" key="1">
    <citation type="submission" date="2017-05" db="EMBL/GenBank/DDBJ databases">
        <title>Vagococcus spp. assemblies.</title>
        <authorList>
            <person name="Gulvik C.A."/>
        </authorList>
    </citation>
    <scope>NUCLEOTIDE SEQUENCE [LARGE SCALE GENOMIC DNA]</scope>
    <source>
        <strain evidence="6 7">DSM 24756</strain>
    </source>
</reference>
<feature type="domain" description="SIS" evidence="5">
    <location>
        <begin position="106"/>
        <end position="251"/>
    </location>
</feature>
<dbReference type="InterPro" id="IPR047640">
    <property type="entry name" value="RpiR-like"/>
</dbReference>
<name>A0A430AFU5_9ENTE</name>
<sequence length="251" mass="28899">MSFFGFKGLDQLTDVELSVYQYMINNDSIIPFMRVREIALHTHTSPSSVMRLIKKMGYNSFPEFKLSFRNELLEQRTKKKNDFESRLQVLTPTLFPSRIEEKIKEVAETVMFGEHIVFLGMGASGSIAAYAARRLASIGINAFEVQDPTYPLATRLREEKRTVLIVLSVSGQTRELIELVNEFYQDKKSLIVIITSNPMSPLAHLSQTVLSYNLEKERLHVYYDHTSQIPCVFLIESILQEVRELQEIVNE</sequence>
<dbReference type="GO" id="GO:0003677">
    <property type="term" value="F:DNA binding"/>
    <property type="evidence" value="ECO:0007669"/>
    <property type="project" value="UniProtKB-KW"/>
</dbReference>
<dbReference type="Proteomes" id="UP000288669">
    <property type="component" value="Unassembled WGS sequence"/>
</dbReference>
<dbReference type="InterPro" id="IPR009057">
    <property type="entry name" value="Homeodomain-like_sf"/>
</dbReference>
<dbReference type="SUPFAM" id="SSF53697">
    <property type="entry name" value="SIS domain"/>
    <property type="match status" value="1"/>
</dbReference>
<keyword evidence="1" id="KW-0805">Transcription regulation</keyword>
<dbReference type="RefSeq" id="WP_126826250.1">
    <property type="nucleotide sequence ID" value="NZ_JBHLWU010000001.1"/>
</dbReference>
<feature type="domain" description="HTH rpiR-type" evidence="4">
    <location>
        <begin position="1"/>
        <end position="75"/>
    </location>
</feature>
<dbReference type="CDD" id="cd05013">
    <property type="entry name" value="SIS_RpiR"/>
    <property type="match status" value="1"/>
</dbReference>
<evidence type="ECO:0000313" key="6">
    <source>
        <dbReference type="EMBL" id="RSU06606.1"/>
    </source>
</evidence>
<dbReference type="PROSITE" id="PS51464">
    <property type="entry name" value="SIS"/>
    <property type="match status" value="1"/>
</dbReference>
<evidence type="ECO:0000259" key="5">
    <source>
        <dbReference type="PROSITE" id="PS51464"/>
    </source>
</evidence>
<dbReference type="GO" id="GO:1901135">
    <property type="term" value="P:carbohydrate derivative metabolic process"/>
    <property type="evidence" value="ECO:0007669"/>
    <property type="project" value="InterPro"/>
</dbReference>
<dbReference type="Gene3D" id="1.10.10.10">
    <property type="entry name" value="Winged helix-like DNA-binding domain superfamily/Winged helix DNA-binding domain"/>
    <property type="match status" value="1"/>
</dbReference>
<keyword evidence="3" id="KW-0804">Transcription</keyword>
<keyword evidence="7" id="KW-1185">Reference proteome</keyword>
<dbReference type="PANTHER" id="PTHR30514:SF1">
    <property type="entry name" value="HTH-TYPE TRANSCRIPTIONAL REGULATOR HEXR-RELATED"/>
    <property type="match status" value="1"/>
</dbReference>
<dbReference type="InterPro" id="IPR001347">
    <property type="entry name" value="SIS_dom"/>
</dbReference>
<dbReference type="Gene3D" id="3.40.50.10490">
    <property type="entry name" value="Glucose-6-phosphate isomerase like protein, domain 1"/>
    <property type="match status" value="1"/>
</dbReference>
<dbReference type="Pfam" id="PF01380">
    <property type="entry name" value="SIS"/>
    <property type="match status" value="1"/>
</dbReference>
<evidence type="ECO:0008006" key="8">
    <source>
        <dbReference type="Google" id="ProtNLM"/>
    </source>
</evidence>
<dbReference type="InterPro" id="IPR036388">
    <property type="entry name" value="WH-like_DNA-bd_sf"/>
</dbReference>
<evidence type="ECO:0000313" key="7">
    <source>
        <dbReference type="Proteomes" id="UP000288669"/>
    </source>
</evidence>
<dbReference type="InterPro" id="IPR000281">
    <property type="entry name" value="HTH_RpiR"/>
</dbReference>
<dbReference type="EMBL" id="NGJZ01000003">
    <property type="protein sequence ID" value="RSU06606.1"/>
    <property type="molecule type" value="Genomic_DNA"/>
</dbReference>